<keyword evidence="4" id="KW-1185">Reference proteome</keyword>
<dbReference type="EMBL" id="BAABEZ010000022">
    <property type="protein sequence ID" value="GAA4454923.1"/>
    <property type="molecule type" value="Genomic_DNA"/>
</dbReference>
<organism evidence="3 4">
    <name type="scientific">Rurimicrobium arvi</name>
    <dbReference type="NCBI Taxonomy" id="2049916"/>
    <lineage>
        <taxon>Bacteria</taxon>
        <taxon>Pseudomonadati</taxon>
        <taxon>Bacteroidota</taxon>
        <taxon>Chitinophagia</taxon>
        <taxon>Chitinophagales</taxon>
        <taxon>Chitinophagaceae</taxon>
        <taxon>Rurimicrobium</taxon>
    </lineage>
</organism>
<evidence type="ECO:0000256" key="1">
    <source>
        <dbReference type="SAM" id="SignalP"/>
    </source>
</evidence>
<feature type="domain" description="Lipid/polyisoprenoid-binding YceI-like" evidence="2">
    <location>
        <begin position="40"/>
        <end position="204"/>
    </location>
</feature>
<name>A0ABP8MRH7_9BACT</name>
<dbReference type="InterPro" id="IPR007372">
    <property type="entry name" value="Lipid/polyisoprenoid-bd_YceI"/>
</dbReference>
<gene>
    <name evidence="3" type="ORF">GCM10023092_17710</name>
</gene>
<dbReference type="PANTHER" id="PTHR34406">
    <property type="entry name" value="PROTEIN YCEI"/>
    <property type="match status" value="1"/>
</dbReference>
<dbReference type="Gene3D" id="2.40.128.110">
    <property type="entry name" value="Lipid/polyisoprenoid-binding, YceI-like"/>
    <property type="match status" value="1"/>
</dbReference>
<dbReference type="InterPro" id="IPR036761">
    <property type="entry name" value="TTHA0802/YceI-like_sf"/>
</dbReference>
<reference evidence="4" key="1">
    <citation type="journal article" date="2019" name="Int. J. Syst. Evol. Microbiol.">
        <title>The Global Catalogue of Microorganisms (GCM) 10K type strain sequencing project: providing services to taxonomists for standard genome sequencing and annotation.</title>
        <authorList>
            <consortium name="The Broad Institute Genomics Platform"/>
            <consortium name="The Broad Institute Genome Sequencing Center for Infectious Disease"/>
            <person name="Wu L."/>
            <person name="Ma J."/>
        </authorList>
    </citation>
    <scope>NUCLEOTIDE SEQUENCE [LARGE SCALE GENOMIC DNA]</scope>
    <source>
        <strain evidence="4">JCM 31921</strain>
    </source>
</reference>
<protein>
    <submittedName>
        <fullName evidence="3">YceI family protein</fullName>
    </submittedName>
</protein>
<dbReference type="SUPFAM" id="SSF101874">
    <property type="entry name" value="YceI-like"/>
    <property type="match status" value="1"/>
</dbReference>
<feature type="chain" id="PRO_5047280152" evidence="1">
    <location>
        <begin position="39"/>
        <end position="206"/>
    </location>
</feature>
<dbReference type="SMART" id="SM00867">
    <property type="entry name" value="YceI"/>
    <property type="match status" value="1"/>
</dbReference>
<proteinExistence type="predicted"/>
<evidence type="ECO:0000259" key="2">
    <source>
        <dbReference type="SMART" id="SM00867"/>
    </source>
</evidence>
<dbReference type="Pfam" id="PF04264">
    <property type="entry name" value="YceI"/>
    <property type="match status" value="1"/>
</dbReference>
<keyword evidence="1" id="KW-0732">Signal</keyword>
<sequence>METYLLNFASSIVKQSSTMKKFFLICGTALLTASASFAQTWSLDKAHSKLGFSITHMKISEVDGLFKNFDVKVTSAKPDFTDAVIELTADINSVNTDNDMRDNHIKGADYFDAAKYPTMTFKSTSIKKTGAKTYAVTGNLTMHGVTKPVTLNATLNGTGENPMSKKTMAGFKVSGVIKRSDFGVGEESAMLGNEVTLDSKLELAKG</sequence>
<dbReference type="Proteomes" id="UP001501410">
    <property type="component" value="Unassembled WGS sequence"/>
</dbReference>
<accession>A0ABP8MRH7</accession>
<feature type="signal peptide" evidence="1">
    <location>
        <begin position="1"/>
        <end position="38"/>
    </location>
</feature>
<evidence type="ECO:0000313" key="3">
    <source>
        <dbReference type="EMBL" id="GAA4454923.1"/>
    </source>
</evidence>
<comment type="caution">
    <text evidence="3">The sequence shown here is derived from an EMBL/GenBank/DDBJ whole genome shotgun (WGS) entry which is preliminary data.</text>
</comment>
<dbReference type="PANTHER" id="PTHR34406:SF1">
    <property type="entry name" value="PROTEIN YCEI"/>
    <property type="match status" value="1"/>
</dbReference>
<evidence type="ECO:0000313" key="4">
    <source>
        <dbReference type="Proteomes" id="UP001501410"/>
    </source>
</evidence>